<dbReference type="RefSeq" id="WP_009242154.1">
    <property type="nucleotide sequence ID" value="NZ_CP021365.1"/>
</dbReference>
<evidence type="ECO:0000256" key="1">
    <source>
        <dbReference type="ARBA" id="ARBA00011975"/>
    </source>
</evidence>
<dbReference type="SUPFAM" id="SSF53335">
    <property type="entry name" value="S-adenosyl-L-methionine-dependent methyltransferases"/>
    <property type="match status" value="1"/>
</dbReference>
<dbReference type="GO" id="GO:0032259">
    <property type="term" value="P:methylation"/>
    <property type="evidence" value="ECO:0007669"/>
    <property type="project" value="UniProtKB-KW"/>
</dbReference>
<evidence type="ECO:0000256" key="6">
    <source>
        <dbReference type="ARBA" id="ARBA00047422"/>
    </source>
</evidence>
<dbReference type="EC" id="2.1.1.37" evidence="1"/>
<evidence type="ECO:0000313" key="9">
    <source>
        <dbReference type="EMBL" id="ART61628.1"/>
    </source>
</evidence>
<geneLocation type="plasmid" evidence="9 10">
    <name>pACP4.4</name>
</geneLocation>
<dbReference type="EMBL" id="CP021370">
    <property type="protein sequence ID" value="ART61628.1"/>
    <property type="molecule type" value="Genomic_DNA"/>
</dbReference>
<dbReference type="EMBL" id="CP021370">
    <property type="protein sequence ID" value="ART61551.1"/>
    <property type="molecule type" value="Genomic_DNA"/>
</dbReference>
<evidence type="ECO:0000256" key="7">
    <source>
        <dbReference type="PROSITE-ProRule" id="PRU01016"/>
    </source>
</evidence>
<dbReference type="InterPro" id="IPR001525">
    <property type="entry name" value="C5_MeTfrase"/>
</dbReference>
<dbReference type="InterPro" id="IPR029063">
    <property type="entry name" value="SAM-dependent_MTases_sf"/>
</dbReference>
<keyword evidence="2 7" id="KW-0489">Methyltransferase</keyword>
<dbReference type="REBASE" id="202226">
    <property type="entry name" value="M.AspP4ORF21985P"/>
</dbReference>
<dbReference type="PANTHER" id="PTHR46098">
    <property type="entry name" value="TRNA (CYTOSINE(38)-C(5))-METHYLTRANSFERASE"/>
    <property type="match status" value="1"/>
</dbReference>
<evidence type="ECO:0000256" key="2">
    <source>
        <dbReference type="ARBA" id="ARBA00022603"/>
    </source>
</evidence>
<name>A0A240UJH6_9BURK</name>
<comment type="catalytic activity">
    <reaction evidence="6">
        <text>a 2'-deoxycytidine in DNA + S-adenosyl-L-methionine = a 5-methyl-2'-deoxycytidine in DNA + S-adenosyl-L-homocysteine + H(+)</text>
        <dbReference type="Rhea" id="RHEA:13681"/>
        <dbReference type="Rhea" id="RHEA-COMP:11369"/>
        <dbReference type="Rhea" id="RHEA-COMP:11370"/>
        <dbReference type="ChEBI" id="CHEBI:15378"/>
        <dbReference type="ChEBI" id="CHEBI:57856"/>
        <dbReference type="ChEBI" id="CHEBI:59789"/>
        <dbReference type="ChEBI" id="CHEBI:85452"/>
        <dbReference type="ChEBI" id="CHEBI:85454"/>
        <dbReference type="EC" id="2.1.1.37"/>
    </reaction>
</comment>
<dbReference type="REBASE" id="202227">
    <property type="entry name" value="M.AspP4ORF21535P"/>
</dbReference>
<proteinExistence type="inferred from homology"/>
<dbReference type="PRINTS" id="PR00105">
    <property type="entry name" value="C5METTRFRASE"/>
</dbReference>
<organism evidence="9 10">
    <name type="scientific">Acidovorax carolinensis</name>
    <dbReference type="NCBI Taxonomy" id="553814"/>
    <lineage>
        <taxon>Bacteria</taxon>
        <taxon>Pseudomonadati</taxon>
        <taxon>Pseudomonadota</taxon>
        <taxon>Betaproteobacteria</taxon>
        <taxon>Burkholderiales</taxon>
        <taxon>Comamonadaceae</taxon>
        <taxon>Acidovorax</taxon>
    </lineage>
</organism>
<dbReference type="Pfam" id="PF00145">
    <property type="entry name" value="DNA_methylase"/>
    <property type="match status" value="1"/>
</dbReference>
<keyword evidence="5" id="KW-0680">Restriction system</keyword>
<sequence>MRCIDLFAGAGGFTEGARLAGARVVWAANHWPLAVQYHQTNHPDTWHECQDLQQADWRAVPAHDVVLASPACQGHSRARGRERPHHDALRSTAWAVVACAEYHRSPVILVENVPDFEKWVLYPAWRDALRRLGYAVSPHLVDAADHGVPQNRQRLFLVCTRSRRPLRLSLPRREHRPIADVIQWDAHPWSPIATPRRSEKTLRQIAAGRAAHGDRFLIPYYSSGSGLTGRSIHRPVGTITTRDRWAVIEGDRMRMLAVPEARDAMSFPPSYVLPNVHRDAMHLLGNAVCPVVAADFLNELRLAA</sequence>
<keyword evidence="10" id="KW-1185">Reference proteome</keyword>
<dbReference type="PANTHER" id="PTHR46098:SF1">
    <property type="entry name" value="TRNA (CYTOSINE(38)-C(5))-METHYLTRANSFERASE"/>
    <property type="match status" value="1"/>
</dbReference>
<evidence type="ECO:0000313" key="8">
    <source>
        <dbReference type="EMBL" id="ART61551.1"/>
    </source>
</evidence>
<dbReference type="Proteomes" id="UP000194440">
    <property type="component" value="Plasmid pACP4.4"/>
</dbReference>
<dbReference type="Gene3D" id="3.90.120.10">
    <property type="entry name" value="DNA Methylase, subunit A, domain 2"/>
    <property type="match status" value="1"/>
</dbReference>
<dbReference type="GO" id="GO:0003886">
    <property type="term" value="F:DNA (cytosine-5-)-methyltransferase activity"/>
    <property type="evidence" value="ECO:0007669"/>
    <property type="project" value="UniProtKB-EC"/>
</dbReference>
<dbReference type="OrthoDB" id="9813719at2"/>
<dbReference type="Gene3D" id="3.40.50.150">
    <property type="entry name" value="Vaccinia Virus protein VP39"/>
    <property type="match status" value="1"/>
</dbReference>
<feature type="active site" evidence="7">
    <location>
        <position position="72"/>
    </location>
</feature>
<accession>A0A240UJH6</accession>
<dbReference type="AlphaFoldDB" id="A0A240UJH6"/>
<dbReference type="PROSITE" id="PS51679">
    <property type="entry name" value="SAM_MT_C5"/>
    <property type="match status" value="1"/>
</dbReference>
<keyword evidence="9" id="KW-0614">Plasmid</keyword>
<dbReference type="InterPro" id="IPR050750">
    <property type="entry name" value="C5-MTase"/>
</dbReference>
<comment type="similarity">
    <text evidence="7">Belongs to the class I-like SAM-binding methyltransferase superfamily. C5-methyltransferase family.</text>
</comment>
<protein>
    <recommendedName>
        <fullName evidence="1">DNA (cytosine-5-)-methyltransferase</fullName>
        <ecNumber evidence="1">2.1.1.37</ecNumber>
    </recommendedName>
</protein>
<dbReference type="KEGG" id="acip:CBP36_21535"/>
<keyword evidence="3 7" id="KW-0808">Transferase</keyword>
<gene>
    <name evidence="8" type="ORF">CBP36_21535</name>
    <name evidence="9" type="ORF">CBP36_21985</name>
</gene>
<dbReference type="GO" id="GO:0009307">
    <property type="term" value="P:DNA restriction-modification system"/>
    <property type="evidence" value="ECO:0007669"/>
    <property type="project" value="UniProtKB-KW"/>
</dbReference>
<dbReference type="KEGG" id="acip:CBP36_21985"/>
<evidence type="ECO:0000256" key="4">
    <source>
        <dbReference type="ARBA" id="ARBA00022691"/>
    </source>
</evidence>
<evidence type="ECO:0000313" key="10">
    <source>
        <dbReference type="Proteomes" id="UP000194440"/>
    </source>
</evidence>
<reference evidence="9" key="1">
    <citation type="submission" date="2017-05" db="EMBL/GenBank/DDBJ databases">
        <title>Polyphasic characterization of four soil-derived phenanthrene-degrading Acidovorax strains and proposal of Acidovorax phenanthrenivorans sp. nov.</title>
        <authorList>
            <person name="Singleton D.R."/>
            <person name="Lee J."/>
            <person name="Dickey A.N."/>
            <person name="Stroud A."/>
            <person name="Scholl E.H."/>
            <person name="Wright F.A."/>
            <person name="Aitken M.D."/>
        </authorList>
    </citation>
    <scope>NUCLEOTIDE SEQUENCE [LARGE SCALE GENOMIC DNA]</scope>
    <source>
        <strain evidence="9">P4</strain>
        <plasmid evidence="9">pACP4.4</plasmid>
    </source>
</reference>
<dbReference type="GeneID" id="61391674"/>
<evidence type="ECO:0000256" key="5">
    <source>
        <dbReference type="ARBA" id="ARBA00022747"/>
    </source>
</evidence>
<evidence type="ECO:0000256" key="3">
    <source>
        <dbReference type="ARBA" id="ARBA00022679"/>
    </source>
</evidence>
<keyword evidence="4 7" id="KW-0949">S-adenosyl-L-methionine</keyword>